<feature type="transmembrane region" description="Helical" evidence="12">
    <location>
        <begin position="371"/>
        <end position="394"/>
    </location>
</feature>
<feature type="compositionally biased region" description="Polar residues" evidence="11">
    <location>
        <begin position="10"/>
        <end position="19"/>
    </location>
</feature>
<feature type="transmembrane region" description="Helical" evidence="12">
    <location>
        <begin position="154"/>
        <end position="171"/>
    </location>
</feature>
<evidence type="ECO:0000313" key="13">
    <source>
        <dbReference type="Ensembl" id="ENSSDUP00000007422.1"/>
    </source>
</evidence>
<keyword evidence="8" id="KW-0406">Ion transport</keyword>
<dbReference type="InterPro" id="IPR004878">
    <property type="entry name" value="Otopetrin"/>
</dbReference>
<accession>A0A3B4TN34</accession>
<feature type="transmembrane region" description="Helical" evidence="12">
    <location>
        <begin position="176"/>
        <end position="200"/>
    </location>
</feature>
<protein>
    <submittedName>
        <fullName evidence="13">Otopetrin 3</fullName>
    </submittedName>
</protein>
<dbReference type="PANTHER" id="PTHR21522:SF36">
    <property type="entry name" value="PROTON CHANNEL OTOP3"/>
    <property type="match status" value="1"/>
</dbReference>
<dbReference type="GeneTree" id="ENSGT00940000160638"/>
<evidence type="ECO:0000256" key="7">
    <source>
        <dbReference type="ARBA" id="ARBA00022989"/>
    </source>
</evidence>
<dbReference type="GO" id="GO:0015252">
    <property type="term" value="F:proton channel activity"/>
    <property type="evidence" value="ECO:0007669"/>
    <property type="project" value="InterPro"/>
</dbReference>
<evidence type="ECO:0000256" key="5">
    <source>
        <dbReference type="ARBA" id="ARBA00022692"/>
    </source>
</evidence>
<organism evidence="13 14">
    <name type="scientific">Seriola dumerili</name>
    <name type="common">Greater amberjack</name>
    <name type="synonym">Caranx dumerili</name>
    <dbReference type="NCBI Taxonomy" id="41447"/>
    <lineage>
        <taxon>Eukaryota</taxon>
        <taxon>Metazoa</taxon>
        <taxon>Chordata</taxon>
        <taxon>Craniata</taxon>
        <taxon>Vertebrata</taxon>
        <taxon>Euteleostomi</taxon>
        <taxon>Actinopterygii</taxon>
        <taxon>Neopterygii</taxon>
        <taxon>Teleostei</taxon>
        <taxon>Neoteleostei</taxon>
        <taxon>Acanthomorphata</taxon>
        <taxon>Carangaria</taxon>
        <taxon>Carangiformes</taxon>
        <taxon>Carangidae</taxon>
        <taxon>Seriola</taxon>
    </lineage>
</organism>
<feature type="transmembrane region" description="Helical" evidence="12">
    <location>
        <begin position="120"/>
        <end position="142"/>
    </location>
</feature>
<evidence type="ECO:0000256" key="8">
    <source>
        <dbReference type="ARBA" id="ARBA00023065"/>
    </source>
</evidence>
<comment type="subcellular location">
    <subcellularLocation>
        <location evidence="1">Cell membrane</location>
        <topology evidence="1">Multi-pass membrane protein</topology>
    </subcellularLocation>
</comment>
<feature type="transmembrane region" description="Helical" evidence="12">
    <location>
        <begin position="406"/>
        <end position="427"/>
    </location>
</feature>
<evidence type="ECO:0000256" key="2">
    <source>
        <dbReference type="ARBA" id="ARBA00006513"/>
    </source>
</evidence>
<evidence type="ECO:0000256" key="10">
    <source>
        <dbReference type="ARBA" id="ARBA00023303"/>
    </source>
</evidence>
<feature type="transmembrane region" description="Helical" evidence="12">
    <location>
        <begin position="47"/>
        <end position="68"/>
    </location>
</feature>
<dbReference type="GO" id="GO:0005886">
    <property type="term" value="C:plasma membrane"/>
    <property type="evidence" value="ECO:0007669"/>
    <property type="project" value="UniProtKB-SubCell"/>
</dbReference>
<keyword evidence="5 12" id="KW-0812">Transmembrane</keyword>
<evidence type="ECO:0000256" key="11">
    <source>
        <dbReference type="SAM" id="MobiDB-lite"/>
    </source>
</evidence>
<evidence type="ECO:0000256" key="4">
    <source>
        <dbReference type="ARBA" id="ARBA00022475"/>
    </source>
</evidence>
<feature type="transmembrane region" description="Helical" evidence="12">
    <location>
        <begin position="80"/>
        <end position="99"/>
    </location>
</feature>
<evidence type="ECO:0000313" key="14">
    <source>
        <dbReference type="Proteomes" id="UP000261420"/>
    </source>
</evidence>
<dbReference type="PANTHER" id="PTHR21522">
    <property type="entry name" value="PROTON CHANNEL OTOP"/>
    <property type="match status" value="1"/>
</dbReference>
<dbReference type="Pfam" id="PF03189">
    <property type="entry name" value="Otopetrin"/>
    <property type="match status" value="2"/>
</dbReference>
<feature type="transmembrane region" description="Helical" evidence="12">
    <location>
        <begin position="245"/>
        <end position="265"/>
    </location>
</feature>
<keyword evidence="9 12" id="KW-0472">Membrane</keyword>
<keyword evidence="6" id="KW-0375">Hydrogen ion transport</keyword>
<feature type="transmembrane region" description="Helical" evidence="12">
    <location>
        <begin position="286"/>
        <end position="316"/>
    </location>
</feature>
<evidence type="ECO:0000256" key="1">
    <source>
        <dbReference type="ARBA" id="ARBA00004651"/>
    </source>
</evidence>
<feature type="transmembrane region" description="Helical" evidence="12">
    <location>
        <begin position="505"/>
        <end position="525"/>
    </location>
</feature>
<feature type="transmembrane region" description="Helical" evidence="12">
    <location>
        <begin position="328"/>
        <end position="351"/>
    </location>
</feature>
<evidence type="ECO:0000256" key="9">
    <source>
        <dbReference type="ARBA" id="ARBA00023136"/>
    </source>
</evidence>
<keyword evidence="14" id="KW-1185">Reference proteome</keyword>
<reference evidence="13" key="1">
    <citation type="submission" date="2025-08" db="UniProtKB">
        <authorList>
            <consortium name="Ensembl"/>
        </authorList>
    </citation>
    <scope>IDENTIFICATION</scope>
</reference>
<keyword evidence="10" id="KW-0407">Ion channel</keyword>
<name>A0A3B4TN34_SERDU</name>
<dbReference type="AlphaFoldDB" id="A0A3B4TN34"/>
<keyword evidence="4" id="KW-1003">Cell membrane</keyword>
<keyword evidence="7 12" id="KW-1133">Transmembrane helix</keyword>
<sequence length="540" mass="60097">MDPDSGATELDSSWVTPGSPSRDEPDNQTQDQELDPVLVWVPSGRRLISGLLGMNIVLLGAALVAGQTFNPEGLKHQEPLVFMLLLMGVSLIWMLWYLLWARKQPGVCPHKDHHAGGITVILVLILFAAASLLLYICRIGYLLSVRECNPAAKVLSPFIEVFVIFVFVLVLKRYFFIFTCCTGCRSGLMVILSADLLLWLNSVTEDSIHEEIELEKEDSLHFSNSTLCQCSASAACLAFRKGFEILYPFNIEYYLMAGCMIYVMWKNVGRRMGPGHHVGQKLTLRVVYQGGIIYGLVFGGLVLVVGVTVFILYQVWVSQRQLRLTAFLIFYGYHLAVMPVMSFCSLAGMLVHRLERRAHEGGHNPTRSLDVILLVAAALGQLALSYFSLVAALALGTNAPLADLELSYSLLSLLELILQNIFIIEGLHRHPSLLTKKKGRQRTISLLEGNTSAPPVVQEDHGKEPWSKRAIQEICAFLILCNIMLWVIPAFGVHPQFENGLGKQFFGFSTWFVLVNLGQPLSVFYRMHSVGALMELLISA</sequence>
<evidence type="ECO:0000256" key="12">
    <source>
        <dbReference type="SAM" id="Phobius"/>
    </source>
</evidence>
<feature type="transmembrane region" description="Helical" evidence="12">
    <location>
        <begin position="474"/>
        <end position="493"/>
    </location>
</feature>
<dbReference type="Ensembl" id="ENSSDUT00000007561.1">
    <property type="protein sequence ID" value="ENSSDUP00000007422.1"/>
    <property type="gene ID" value="ENSSDUG00000005419.1"/>
</dbReference>
<evidence type="ECO:0000256" key="3">
    <source>
        <dbReference type="ARBA" id="ARBA00022448"/>
    </source>
</evidence>
<dbReference type="Proteomes" id="UP000261420">
    <property type="component" value="Unplaced"/>
</dbReference>
<comment type="similarity">
    <text evidence="2">Belongs to the otopetrin family.</text>
</comment>
<proteinExistence type="inferred from homology"/>
<reference evidence="13" key="2">
    <citation type="submission" date="2025-09" db="UniProtKB">
        <authorList>
            <consortium name="Ensembl"/>
        </authorList>
    </citation>
    <scope>IDENTIFICATION</scope>
</reference>
<evidence type="ECO:0000256" key="6">
    <source>
        <dbReference type="ARBA" id="ARBA00022781"/>
    </source>
</evidence>
<feature type="region of interest" description="Disordered" evidence="11">
    <location>
        <begin position="1"/>
        <end position="31"/>
    </location>
</feature>
<keyword evidence="3" id="KW-0813">Transport</keyword>